<comment type="caution">
    <text evidence="1">The sequence shown here is derived from an EMBL/GenBank/DDBJ whole genome shotgun (WGS) entry which is preliminary data.</text>
</comment>
<accession>A0A9X0YLQ2</accession>
<dbReference type="Proteomes" id="UP001138672">
    <property type="component" value="Unassembled WGS sequence"/>
</dbReference>
<dbReference type="EMBL" id="JAGGJQ010000003">
    <property type="protein sequence ID" value="MBP1839519.1"/>
    <property type="molecule type" value="Genomic_DNA"/>
</dbReference>
<dbReference type="Proteomes" id="UP001231587">
    <property type="component" value="Unassembled WGS sequence"/>
</dbReference>
<organism evidence="1 3">
    <name type="scientific">Formosa algae</name>
    <dbReference type="NCBI Taxonomy" id="225843"/>
    <lineage>
        <taxon>Bacteria</taxon>
        <taxon>Pseudomonadati</taxon>
        <taxon>Bacteroidota</taxon>
        <taxon>Flavobacteriia</taxon>
        <taxon>Flavobacteriales</taxon>
        <taxon>Flavobacteriaceae</taxon>
        <taxon>Formosa</taxon>
    </lineage>
</organism>
<evidence type="ECO:0000313" key="3">
    <source>
        <dbReference type="Proteomes" id="UP001138672"/>
    </source>
</evidence>
<reference evidence="1" key="1">
    <citation type="submission" date="2021-03" db="EMBL/GenBank/DDBJ databases">
        <title>Genomic Encyclopedia of Type Strains, Phase IV (KMG-IV): sequencing the most valuable type-strain genomes for metagenomic binning, comparative biology and taxonomic classification.</title>
        <authorList>
            <person name="Goeker M."/>
        </authorList>
    </citation>
    <scope>NUCLEOTIDE SEQUENCE</scope>
    <source>
        <strain evidence="1">DSM 15523</strain>
        <strain evidence="2 4">DSM 16476</strain>
    </source>
</reference>
<dbReference type="EMBL" id="JAUSUU010000003">
    <property type="protein sequence ID" value="MDQ0334823.1"/>
    <property type="molecule type" value="Genomic_DNA"/>
</dbReference>
<evidence type="ECO:0000313" key="2">
    <source>
        <dbReference type="EMBL" id="MDQ0334823.1"/>
    </source>
</evidence>
<proteinExistence type="predicted"/>
<name>A0A9X0YLQ2_9FLAO</name>
<dbReference type="PROSITE" id="PS51257">
    <property type="entry name" value="PROKAR_LIPOPROTEIN"/>
    <property type="match status" value="1"/>
</dbReference>
<dbReference type="AlphaFoldDB" id="A0A9X0YLQ2"/>
<keyword evidence="4" id="KW-1185">Reference proteome</keyword>
<gene>
    <name evidence="1" type="ORF">J2Z56_001430</name>
    <name evidence="2" type="ORF">J2Z57_001256</name>
</gene>
<sequence>MKKFLKLFLFFCVPVLVLGCTMEYLLRHIPNEFQIKSDYLKTNTADIKTLLVGSSHILYGINPEFLTEKALNYGNISQTIDIDYDIIHQYINELPALETVVLRLSYTTLFEQLKTGDESWRIKNYAIYTGVNVDADIKHHFEIFSVKFKNNLERLYTYYILKETPDYVNPSGWGTHKAVHSVARLETLGELIAKKHTASHDDLYVENLGYLKKIVSECKEKNIDLLLVTLPAYGSYVNNLDSLQWKRTLDSGNLMDKTYENCVYFNVLNTERFGKQYFIDVDHLNVAGAEKFSKIIDSLLTQ</sequence>
<evidence type="ECO:0000313" key="1">
    <source>
        <dbReference type="EMBL" id="MBP1839519.1"/>
    </source>
</evidence>
<protein>
    <submittedName>
        <fullName evidence="1">Uncharacterized protein</fullName>
    </submittedName>
</protein>
<dbReference type="RefSeq" id="WP_157486271.1">
    <property type="nucleotide sequence ID" value="NZ_JAGGJQ010000003.1"/>
</dbReference>
<dbReference type="OrthoDB" id="9761723at2"/>
<evidence type="ECO:0000313" key="4">
    <source>
        <dbReference type="Proteomes" id="UP001231587"/>
    </source>
</evidence>